<accession>A0A2V4BZE4</accession>
<dbReference type="PANTHER" id="PTHR22916">
    <property type="entry name" value="GLYCOSYLTRANSFERASE"/>
    <property type="match status" value="1"/>
</dbReference>
<proteinExistence type="predicted"/>
<evidence type="ECO:0000259" key="1">
    <source>
        <dbReference type="Pfam" id="PF00535"/>
    </source>
</evidence>
<feature type="domain" description="Glycosyltransferase 2-like" evidence="1">
    <location>
        <begin position="7"/>
        <end position="111"/>
    </location>
</feature>
<dbReference type="Gene3D" id="3.90.550.10">
    <property type="entry name" value="Spore Coat Polysaccharide Biosynthesis Protein SpsA, Chain A"/>
    <property type="match status" value="1"/>
</dbReference>
<dbReference type="SUPFAM" id="SSF53448">
    <property type="entry name" value="Nucleotide-diphospho-sugar transferases"/>
    <property type="match status" value="1"/>
</dbReference>
<keyword evidence="2" id="KW-0808">Transferase</keyword>
<evidence type="ECO:0000313" key="2">
    <source>
        <dbReference type="EMBL" id="PXY44077.1"/>
    </source>
</evidence>
<comment type="caution">
    <text evidence="2">The sequence shown here is derived from an EMBL/GenBank/DDBJ whole genome shotgun (WGS) entry which is preliminary data.</text>
</comment>
<organism evidence="2 3">
    <name type="scientific">Flavobacterium hydrophilum</name>
    <dbReference type="NCBI Taxonomy" id="2211445"/>
    <lineage>
        <taxon>Bacteria</taxon>
        <taxon>Pseudomonadati</taxon>
        <taxon>Bacteroidota</taxon>
        <taxon>Flavobacteriia</taxon>
        <taxon>Flavobacteriales</taxon>
        <taxon>Flavobacteriaceae</taxon>
        <taxon>Flavobacterium</taxon>
    </lineage>
</organism>
<evidence type="ECO:0000313" key="3">
    <source>
        <dbReference type="Proteomes" id="UP000247681"/>
    </source>
</evidence>
<dbReference type="InterPro" id="IPR001173">
    <property type="entry name" value="Glyco_trans_2-like"/>
</dbReference>
<dbReference type="EMBL" id="QJHL01000004">
    <property type="protein sequence ID" value="PXY44077.1"/>
    <property type="molecule type" value="Genomic_DNA"/>
</dbReference>
<keyword evidence="3" id="KW-1185">Reference proteome</keyword>
<dbReference type="OrthoDB" id="597270at2"/>
<dbReference type="CDD" id="cd06433">
    <property type="entry name" value="GT_2_WfgS_like"/>
    <property type="match status" value="1"/>
</dbReference>
<gene>
    <name evidence="2" type="ORF">DMB68_16695</name>
</gene>
<name>A0A2V4BZE4_9FLAO</name>
<sequence>MNYPKISIVTPNFNGGQYLEETIKSVLSQNYPDLEYIIIDGGSTDNSVDIIKKYESQLTYWVSEPDKGLYEAIQKGFDKSTGQIMAWINSDDVYHPKAFFTVAEIFNLEGVNWLQGVPSTLDEMGRTIAVGKVKRWSKLNYYLGSFHWIQQESVFWRRSLWDMSGSKLDTEMKYASDLELWIRFFRHEKLFVTNALLAGFRIRSKNQLSLDYKEAYFEEATDKIKNEVNDIISNEEREILKQIKKYNLIMRKLRFKLLQRIFSSIFYRKTNKKKESMFGYPPMIIFDRIKQEFKITT</sequence>
<dbReference type="PANTHER" id="PTHR22916:SF65">
    <property type="entry name" value="SLR1065 PROTEIN"/>
    <property type="match status" value="1"/>
</dbReference>
<dbReference type="RefSeq" id="WP_110347778.1">
    <property type="nucleotide sequence ID" value="NZ_QJHL01000004.1"/>
</dbReference>
<reference evidence="2 3" key="1">
    <citation type="submission" date="2018-05" db="EMBL/GenBank/DDBJ databases">
        <title>Flavobacterium sp. strain IMCC34758, incomplete genome.</title>
        <authorList>
            <person name="Joung Y."/>
        </authorList>
    </citation>
    <scope>NUCLEOTIDE SEQUENCE [LARGE SCALE GENOMIC DNA]</scope>
    <source>
        <strain evidence="2 3">IMCC34758</strain>
    </source>
</reference>
<protein>
    <submittedName>
        <fullName evidence="2">Glycosyltransferase</fullName>
    </submittedName>
</protein>
<dbReference type="AlphaFoldDB" id="A0A2V4BZE4"/>
<dbReference type="GO" id="GO:0016758">
    <property type="term" value="F:hexosyltransferase activity"/>
    <property type="evidence" value="ECO:0007669"/>
    <property type="project" value="UniProtKB-ARBA"/>
</dbReference>
<dbReference type="Proteomes" id="UP000247681">
    <property type="component" value="Unassembled WGS sequence"/>
</dbReference>
<dbReference type="Pfam" id="PF00535">
    <property type="entry name" value="Glycos_transf_2"/>
    <property type="match status" value="1"/>
</dbReference>
<dbReference type="InterPro" id="IPR029044">
    <property type="entry name" value="Nucleotide-diphossugar_trans"/>
</dbReference>